<name>A0ACC2FP33_DALPE</name>
<organism evidence="1 2">
    <name type="scientific">Dallia pectoralis</name>
    <name type="common">Alaska blackfish</name>
    <dbReference type="NCBI Taxonomy" id="75939"/>
    <lineage>
        <taxon>Eukaryota</taxon>
        <taxon>Metazoa</taxon>
        <taxon>Chordata</taxon>
        <taxon>Craniata</taxon>
        <taxon>Vertebrata</taxon>
        <taxon>Euteleostomi</taxon>
        <taxon>Actinopterygii</taxon>
        <taxon>Neopterygii</taxon>
        <taxon>Teleostei</taxon>
        <taxon>Protacanthopterygii</taxon>
        <taxon>Esociformes</taxon>
        <taxon>Umbridae</taxon>
        <taxon>Dallia</taxon>
    </lineage>
</organism>
<accession>A0ACC2FP33</accession>
<protein>
    <submittedName>
        <fullName evidence="1">Uncharacterized protein</fullName>
    </submittedName>
</protein>
<dbReference type="Proteomes" id="UP001157502">
    <property type="component" value="Chromosome 24"/>
</dbReference>
<gene>
    <name evidence="1" type="ORF">DPEC_G00267800</name>
</gene>
<proteinExistence type="predicted"/>
<evidence type="ECO:0000313" key="1">
    <source>
        <dbReference type="EMBL" id="KAJ7992990.1"/>
    </source>
</evidence>
<comment type="caution">
    <text evidence="1">The sequence shown here is derived from an EMBL/GenBank/DDBJ whole genome shotgun (WGS) entry which is preliminary data.</text>
</comment>
<keyword evidence="2" id="KW-1185">Reference proteome</keyword>
<sequence length="119" mass="13460">MSEQLKIADWVFSVLNPDPGVQFTSDEMVPYSELFRMQGTGRRQIVCKEKAHGFGNHSLAVPQRVLLGNASQQRDRSMTTPKPHVTGPTPQLRERQRKTSTLWRLERVNTGKTLTGPTD</sequence>
<dbReference type="EMBL" id="CM055751">
    <property type="protein sequence ID" value="KAJ7992990.1"/>
    <property type="molecule type" value="Genomic_DNA"/>
</dbReference>
<evidence type="ECO:0000313" key="2">
    <source>
        <dbReference type="Proteomes" id="UP001157502"/>
    </source>
</evidence>
<reference evidence="1" key="1">
    <citation type="submission" date="2021-05" db="EMBL/GenBank/DDBJ databases">
        <authorList>
            <person name="Pan Q."/>
            <person name="Jouanno E."/>
            <person name="Zahm M."/>
            <person name="Klopp C."/>
            <person name="Cabau C."/>
            <person name="Louis A."/>
            <person name="Berthelot C."/>
            <person name="Parey E."/>
            <person name="Roest Crollius H."/>
            <person name="Montfort J."/>
            <person name="Robinson-Rechavi M."/>
            <person name="Bouchez O."/>
            <person name="Lampietro C."/>
            <person name="Lopez Roques C."/>
            <person name="Donnadieu C."/>
            <person name="Postlethwait J."/>
            <person name="Bobe J."/>
            <person name="Dillon D."/>
            <person name="Chandos A."/>
            <person name="von Hippel F."/>
            <person name="Guiguen Y."/>
        </authorList>
    </citation>
    <scope>NUCLEOTIDE SEQUENCE</scope>
    <source>
        <strain evidence="1">YG-Jan2019</strain>
    </source>
</reference>